<evidence type="ECO:0000313" key="2">
    <source>
        <dbReference type="EMBL" id="ABB41367.1"/>
    </source>
</evidence>
<dbReference type="SUPFAM" id="SSF103190">
    <property type="entry name" value="Sensory domain-like"/>
    <property type="match status" value="1"/>
</dbReference>
<name>Q31HK6_HYDCU</name>
<dbReference type="OrthoDB" id="5611555at2"/>
<dbReference type="HOGENOM" id="CLU_076079_0_0_6"/>
<reference evidence="2" key="1">
    <citation type="submission" date="2006-07" db="EMBL/GenBank/DDBJ databases">
        <title>Complete sequence of Thiomicrospira crunogena XCL-2.</title>
        <authorList>
            <consortium name="US DOE Joint Genome Institute"/>
            <person name="Copeland A."/>
            <person name="Lucas S."/>
            <person name="Lapidus A."/>
            <person name="Barry K."/>
            <person name="Detter J.C."/>
            <person name="Glavina del Rio T."/>
            <person name="Hammon N."/>
            <person name="Israni S."/>
            <person name="Dalin E."/>
            <person name="Tice H."/>
            <person name="Pitluck S."/>
            <person name="Chain P."/>
            <person name="Malfatti S."/>
            <person name="Shin M."/>
            <person name="Vergez L."/>
            <person name="Schmutz J."/>
            <person name="Larimer F."/>
            <person name="Land M."/>
            <person name="Hauser L."/>
            <person name="Kyrpides N."/>
            <person name="Lykidis A."/>
            <person name="Scott K.M."/>
            <person name="Sievert S."/>
            <person name="Kerfeld C."/>
            <person name="Freyermuth S."/>
            <person name="Dobrinski K."/>
            <person name="Boller A."/>
            <person name="Fitzpatrick K."/>
            <person name="Thoma P."/>
            <person name="Moore J."/>
            <person name="Richardson P."/>
        </authorList>
    </citation>
    <scope>NUCLEOTIDE SEQUENCE</scope>
    <source>
        <strain evidence="2">XCL-2</strain>
    </source>
</reference>
<proteinExistence type="predicted"/>
<evidence type="ECO:0000256" key="1">
    <source>
        <dbReference type="SAM" id="Phobius"/>
    </source>
</evidence>
<evidence type="ECO:0008006" key="3">
    <source>
        <dbReference type="Google" id="ProtNLM"/>
    </source>
</evidence>
<gene>
    <name evidence="2" type="ordered locus">Tcr_0771</name>
</gene>
<dbReference type="STRING" id="317025.Tcr_0771"/>
<feature type="transmembrane region" description="Helical" evidence="1">
    <location>
        <begin position="148"/>
        <end position="169"/>
    </location>
</feature>
<sequence>MQEFISLYNEHKSEIEKFLIETICNNAQLLHLDTYQLRKFYSIFSCLELVYTANSDYIQTSPNIYKNKLNEAAKGKNRIYLVSQVARQEQGVSVTPPYISSATGEFCVTVMVEDNGSFFFFDFNVVSLLTRLGLVELHPVFNKVTKSFYLLIGLSLMFFSIMSIGYAFYDYFIQWMHPADYTLESVFKPIVALTMGLAIFDLSKTLLEREVFFKAYSDKKDESRLLSKFLIAIIIALSIEALMVVFKIALNDPTMMLHALYLIIGIALIILSLALYSRWVKVPPRSK</sequence>
<dbReference type="EMBL" id="CP000109">
    <property type="protein sequence ID" value="ABB41367.1"/>
    <property type="molecule type" value="Genomic_DNA"/>
</dbReference>
<dbReference type="KEGG" id="tcx:Tcr_0771"/>
<keyword evidence="1" id="KW-0472">Membrane</keyword>
<dbReference type="Gene3D" id="3.30.450.20">
    <property type="entry name" value="PAS domain"/>
    <property type="match status" value="1"/>
</dbReference>
<protein>
    <recommendedName>
        <fullName evidence="3">General glycosylation pathway protein</fullName>
    </recommendedName>
</protein>
<dbReference type="InterPro" id="IPR029151">
    <property type="entry name" value="Sensor-like_sf"/>
</dbReference>
<feature type="transmembrane region" description="Helical" evidence="1">
    <location>
        <begin position="189"/>
        <end position="207"/>
    </location>
</feature>
<keyword evidence="1" id="KW-0812">Transmembrane</keyword>
<keyword evidence="1" id="KW-1133">Transmembrane helix</keyword>
<dbReference type="AlphaFoldDB" id="Q31HK6"/>
<feature type="transmembrane region" description="Helical" evidence="1">
    <location>
        <begin position="228"/>
        <end position="250"/>
    </location>
</feature>
<feature type="transmembrane region" description="Helical" evidence="1">
    <location>
        <begin position="256"/>
        <end position="277"/>
    </location>
</feature>
<accession>Q31HK6</accession>
<organism evidence="2">
    <name type="scientific">Hydrogenovibrio crunogenus (strain DSM 25203 / XCL-2)</name>
    <name type="common">Thiomicrospira crunogena</name>
    <dbReference type="NCBI Taxonomy" id="317025"/>
    <lineage>
        <taxon>Bacteria</taxon>
        <taxon>Pseudomonadati</taxon>
        <taxon>Pseudomonadota</taxon>
        <taxon>Gammaproteobacteria</taxon>
        <taxon>Thiotrichales</taxon>
        <taxon>Piscirickettsiaceae</taxon>
        <taxon>Hydrogenovibrio</taxon>
    </lineage>
</organism>
<dbReference type="eggNOG" id="ENOG502ZAF9">
    <property type="taxonomic scope" value="Bacteria"/>
</dbReference>